<reference evidence="2" key="1">
    <citation type="journal article" date="2019" name="Int. J. Syst. Evol. Microbiol.">
        <title>The Global Catalogue of Microorganisms (GCM) 10K type strain sequencing project: providing services to taxonomists for standard genome sequencing and annotation.</title>
        <authorList>
            <consortium name="The Broad Institute Genomics Platform"/>
            <consortium name="The Broad Institute Genome Sequencing Center for Infectious Disease"/>
            <person name="Wu L."/>
            <person name="Ma J."/>
        </authorList>
    </citation>
    <scope>NUCLEOTIDE SEQUENCE [LARGE SCALE GENOMIC DNA]</scope>
    <source>
        <strain evidence="2">CGMCC 1.15461</strain>
    </source>
</reference>
<accession>A0ABQ1JUW5</accession>
<gene>
    <name evidence="1" type="ORF">GCM10007424_17300</name>
</gene>
<sequence>MVMGLIVLLAVSCKTKQAVLSEGAAGSIKAAKEIIKEHYKNEKDFSTLYIRASVKYDDPHTGQRLSADIRIKKDEKILVSVKFLGITMAKALITPDEVSYYEKINGTYFQGDYGMLSQWLGAELDYNKVQNMLIGKALYNLKDDVYTAQVENSLYKLQGNGNGISKTFFFEGSNYLLKREIIVQGGIDARRLDIKYPEHSEYEKAILPGSINIEAEQKDKVTINIDYNTVTFDEDFSFPYSVPAGYEQVFLN</sequence>
<dbReference type="InterPro" id="IPR025634">
    <property type="entry name" value="DUF4292"/>
</dbReference>
<dbReference type="Proteomes" id="UP000615760">
    <property type="component" value="Unassembled WGS sequence"/>
</dbReference>
<organism evidence="1 2">
    <name type="scientific">Flavobacterium suaedae</name>
    <dbReference type="NCBI Taxonomy" id="1767027"/>
    <lineage>
        <taxon>Bacteria</taxon>
        <taxon>Pseudomonadati</taxon>
        <taxon>Bacteroidota</taxon>
        <taxon>Flavobacteriia</taxon>
        <taxon>Flavobacteriales</taxon>
        <taxon>Flavobacteriaceae</taxon>
        <taxon>Flavobacterium</taxon>
    </lineage>
</organism>
<proteinExistence type="predicted"/>
<comment type="caution">
    <text evidence="1">The sequence shown here is derived from an EMBL/GenBank/DDBJ whole genome shotgun (WGS) entry which is preliminary data.</text>
</comment>
<evidence type="ECO:0000313" key="1">
    <source>
        <dbReference type="EMBL" id="GGB77762.1"/>
    </source>
</evidence>
<dbReference type="Gene3D" id="2.50.20.10">
    <property type="entry name" value="Lipoprotein localisation LolA/LolB/LppX"/>
    <property type="match status" value="1"/>
</dbReference>
<dbReference type="Pfam" id="PF14125">
    <property type="entry name" value="DUF4292"/>
    <property type="match status" value="1"/>
</dbReference>
<evidence type="ECO:0008006" key="3">
    <source>
        <dbReference type="Google" id="ProtNLM"/>
    </source>
</evidence>
<dbReference type="EMBL" id="BMJE01000004">
    <property type="protein sequence ID" value="GGB77762.1"/>
    <property type="molecule type" value="Genomic_DNA"/>
</dbReference>
<name>A0ABQ1JUW5_9FLAO</name>
<keyword evidence="2" id="KW-1185">Reference proteome</keyword>
<evidence type="ECO:0000313" key="2">
    <source>
        <dbReference type="Proteomes" id="UP000615760"/>
    </source>
</evidence>
<protein>
    <recommendedName>
        <fullName evidence="3">DUF4292 domain-containing protein</fullName>
    </recommendedName>
</protein>